<sequence>MKKENKLCRTECFGAKPEARQKKKGNEIIYDFRK</sequence>
<gene>
    <name evidence="1" type="ORF">ERS852456_02010</name>
</gene>
<dbReference type="AlphaFoldDB" id="A0A174DKY9"/>
<accession>A0A174DKY9</accession>
<reference evidence="1 2" key="1">
    <citation type="submission" date="2015-09" db="EMBL/GenBank/DDBJ databases">
        <authorList>
            <consortium name="Pathogen Informatics"/>
        </authorList>
    </citation>
    <scope>NUCLEOTIDE SEQUENCE [LARGE SCALE GENOMIC DNA]</scope>
    <source>
        <strain evidence="1 2">2789STDY5834841</strain>
    </source>
</reference>
<protein>
    <submittedName>
        <fullName evidence="1">Uncharacterized protein</fullName>
    </submittedName>
</protein>
<name>A0A174DKY9_9FIRM</name>
<proteinExistence type="predicted"/>
<dbReference type="EMBL" id="CYZO01000027">
    <property type="protein sequence ID" value="CUO24795.1"/>
    <property type="molecule type" value="Genomic_DNA"/>
</dbReference>
<dbReference type="Proteomes" id="UP000095787">
    <property type="component" value="Unassembled WGS sequence"/>
</dbReference>
<evidence type="ECO:0000313" key="2">
    <source>
        <dbReference type="Proteomes" id="UP000095787"/>
    </source>
</evidence>
<evidence type="ECO:0000313" key="1">
    <source>
        <dbReference type="EMBL" id="CUO24795.1"/>
    </source>
</evidence>
<organism evidence="1 2">
    <name type="scientific">[Ruminococcus] torques</name>
    <dbReference type="NCBI Taxonomy" id="33039"/>
    <lineage>
        <taxon>Bacteria</taxon>
        <taxon>Bacillati</taxon>
        <taxon>Bacillota</taxon>
        <taxon>Clostridia</taxon>
        <taxon>Lachnospirales</taxon>
        <taxon>Lachnospiraceae</taxon>
        <taxon>Mediterraneibacter</taxon>
    </lineage>
</organism>